<dbReference type="InterPro" id="IPR051908">
    <property type="entry name" value="Ribosomal_N-acetyltransferase"/>
</dbReference>
<dbReference type="Proteomes" id="UP000219439">
    <property type="component" value="Unassembled WGS sequence"/>
</dbReference>
<dbReference type="InterPro" id="IPR016181">
    <property type="entry name" value="Acyl_CoA_acyltransferase"/>
</dbReference>
<gene>
    <name evidence="2" type="ORF">SAMN06265368_2232</name>
</gene>
<dbReference type="FunFam" id="3.40.630.30:FF:000047">
    <property type="entry name" value="Acetyltransferase, GNAT family"/>
    <property type="match status" value="1"/>
</dbReference>
<keyword evidence="3" id="KW-1185">Reference proteome</keyword>
<dbReference type="PROSITE" id="PS51186">
    <property type="entry name" value="GNAT"/>
    <property type="match status" value="1"/>
</dbReference>
<feature type="domain" description="N-acetyltransferase" evidence="1">
    <location>
        <begin position="63"/>
        <end position="222"/>
    </location>
</feature>
<dbReference type="PANTHER" id="PTHR43441">
    <property type="entry name" value="RIBOSOMAL-PROTEIN-SERINE ACETYLTRANSFERASE"/>
    <property type="match status" value="1"/>
</dbReference>
<dbReference type="PANTHER" id="PTHR43441:SF2">
    <property type="entry name" value="FAMILY ACETYLTRANSFERASE, PUTATIVE (AFU_ORTHOLOGUE AFUA_7G00850)-RELATED"/>
    <property type="match status" value="1"/>
</dbReference>
<evidence type="ECO:0000313" key="2">
    <source>
        <dbReference type="EMBL" id="SNZ19152.1"/>
    </source>
</evidence>
<dbReference type="InterPro" id="IPR000182">
    <property type="entry name" value="GNAT_dom"/>
</dbReference>
<dbReference type="AlphaFoldDB" id="A0A285PBN3"/>
<organism evidence="2 3">
    <name type="scientific">Cohaesibacter gelatinilyticus</name>
    <dbReference type="NCBI Taxonomy" id="372072"/>
    <lineage>
        <taxon>Bacteria</taxon>
        <taxon>Pseudomonadati</taxon>
        <taxon>Pseudomonadota</taxon>
        <taxon>Alphaproteobacteria</taxon>
        <taxon>Hyphomicrobiales</taxon>
        <taxon>Cohaesibacteraceae</taxon>
    </lineage>
</organism>
<dbReference type="SUPFAM" id="SSF55729">
    <property type="entry name" value="Acyl-CoA N-acyltransferases (Nat)"/>
    <property type="match status" value="1"/>
</dbReference>
<proteinExistence type="predicted"/>
<dbReference type="Pfam" id="PF13302">
    <property type="entry name" value="Acetyltransf_3"/>
    <property type="match status" value="1"/>
</dbReference>
<evidence type="ECO:0000313" key="3">
    <source>
        <dbReference type="Proteomes" id="UP000219439"/>
    </source>
</evidence>
<dbReference type="GO" id="GO:0008999">
    <property type="term" value="F:protein-N-terminal-alanine acetyltransferase activity"/>
    <property type="evidence" value="ECO:0007669"/>
    <property type="project" value="TreeGrafter"/>
</dbReference>
<evidence type="ECO:0000259" key="1">
    <source>
        <dbReference type="PROSITE" id="PS51186"/>
    </source>
</evidence>
<dbReference type="EMBL" id="OBEL01000002">
    <property type="protein sequence ID" value="SNZ19152.1"/>
    <property type="molecule type" value="Genomic_DNA"/>
</dbReference>
<name>A0A285PBN3_9HYPH</name>
<dbReference type="Gene3D" id="3.40.630.30">
    <property type="match status" value="1"/>
</dbReference>
<dbReference type="GO" id="GO:1990189">
    <property type="term" value="F:protein N-terminal-serine acetyltransferase activity"/>
    <property type="evidence" value="ECO:0007669"/>
    <property type="project" value="TreeGrafter"/>
</dbReference>
<keyword evidence="2" id="KW-0808">Transferase</keyword>
<sequence length="258" mass="29134">MPIQYCDKLALFFLKKVSLMTYTINQHGQPVGIALPDWIGAGHPGHSSMTGCYAQLVAIDPQIHCKDLFEAYREDVSGKIWTYNSLEPFQTEEGLADWMKTAQGVDAQPYFVILDRETGKASGIASFMRIRPELGVIEIGGITFAPRLQRTRVATEAIYLMMRRAIEELGYRRVEWKCDALNAPSRAAAERFGFSYEGLFEQAMVYKGRSRDTAWYSLLDKDWGAVEQGFKVWLDPDNFDEAGQQLQKLADLIATARA</sequence>
<accession>A0A285PBN3</accession>
<reference evidence="2 3" key="1">
    <citation type="submission" date="2017-09" db="EMBL/GenBank/DDBJ databases">
        <authorList>
            <person name="Ehlers B."/>
            <person name="Leendertz F.H."/>
        </authorList>
    </citation>
    <scope>NUCLEOTIDE SEQUENCE [LARGE SCALE GENOMIC DNA]</scope>
    <source>
        <strain evidence="2 3">DSM 18289</strain>
    </source>
</reference>
<protein>
    <submittedName>
        <fullName evidence="2">Protein N-acetyltransferase, RimJ/RimL family</fullName>
    </submittedName>
</protein>